<evidence type="ECO:0000313" key="6">
    <source>
        <dbReference type="EMBL" id="MDA2804945.1"/>
    </source>
</evidence>
<protein>
    <submittedName>
        <fullName evidence="6">Non-heme iron oxygenase ferredoxin subunit</fullName>
    </submittedName>
</protein>
<proteinExistence type="predicted"/>
<dbReference type="Proteomes" id="UP001165685">
    <property type="component" value="Unassembled WGS sequence"/>
</dbReference>
<organism evidence="6 7">
    <name type="scientific">Nocardiopsis suaedae</name>
    <dbReference type="NCBI Taxonomy" id="3018444"/>
    <lineage>
        <taxon>Bacteria</taxon>
        <taxon>Bacillati</taxon>
        <taxon>Actinomycetota</taxon>
        <taxon>Actinomycetes</taxon>
        <taxon>Streptosporangiales</taxon>
        <taxon>Nocardiopsidaceae</taxon>
        <taxon>Nocardiopsis</taxon>
    </lineage>
</organism>
<feature type="domain" description="Rieske" evidence="5">
    <location>
        <begin position="7"/>
        <end position="102"/>
    </location>
</feature>
<dbReference type="PROSITE" id="PS51296">
    <property type="entry name" value="RIESKE"/>
    <property type="match status" value="1"/>
</dbReference>
<dbReference type="InterPro" id="IPR036922">
    <property type="entry name" value="Rieske_2Fe-2S_sf"/>
</dbReference>
<sequence length="109" mass="11298">MSEGTFTRVCALGDLPEEGALGVEVGGTPVAVVRSEGEVYAISDICSHAEVNLSEGEVEDGTIECWLHGSCFELTSGKPINPPAVQAVPTYAVKIDGDDVLVSLDTTSS</sequence>
<accession>A0ABT4TJU9</accession>
<keyword evidence="3" id="KW-0408">Iron</keyword>
<dbReference type="SUPFAM" id="SSF50022">
    <property type="entry name" value="ISP domain"/>
    <property type="match status" value="1"/>
</dbReference>
<dbReference type="CDD" id="cd03528">
    <property type="entry name" value="Rieske_RO_ferredoxin"/>
    <property type="match status" value="1"/>
</dbReference>
<dbReference type="Gene3D" id="2.102.10.10">
    <property type="entry name" value="Rieske [2Fe-2S] iron-sulphur domain"/>
    <property type="match status" value="1"/>
</dbReference>
<dbReference type="RefSeq" id="WP_270677557.1">
    <property type="nucleotide sequence ID" value="NZ_JAQFWP010000015.1"/>
</dbReference>
<evidence type="ECO:0000256" key="3">
    <source>
        <dbReference type="ARBA" id="ARBA00023004"/>
    </source>
</evidence>
<evidence type="ECO:0000259" key="5">
    <source>
        <dbReference type="PROSITE" id="PS51296"/>
    </source>
</evidence>
<evidence type="ECO:0000256" key="4">
    <source>
        <dbReference type="ARBA" id="ARBA00023014"/>
    </source>
</evidence>
<keyword evidence="4" id="KW-0411">Iron-sulfur</keyword>
<keyword evidence="2" id="KW-0479">Metal-binding</keyword>
<name>A0ABT4TJU9_9ACTN</name>
<keyword evidence="7" id="KW-1185">Reference proteome</keyword>
<dbReference type="InterPro" id="IPR017941">
    <property type="entry name" value="Rieske_2Fe-2S"/>
</dbReference>
<dbReference type="EMBL" id="JAQFWP010000015">
    <property type="protein sequence ID" value="MDA2804945.1"/>
    <property type="molecule type" value="Genomic_DNA"/>
</dbReference>
<dbReference type="PANTHER" id="PTHR21496">
    <property type="entry name" value="FERREDOXIN-RELATED"/>
    <property type="match status" value="1"/>
</dbReference>
<dbReference type="PANTHER" id="PTHR21496:SF23">
    <property type="entry name" value="3-PHENYLPROPIONATE_CINNAMIC ACID DIOXYGENASE FERREDOXIN SUBUNIT"/>
    <property type="match status" value="1"/>
</dbReference>
<evidence type="ECO:0000313" key="7">
    <source>
        <dbReference type="Proteomes" id="UP001165685"/>
    </source>
</evidence>
<reference evidence="6" key="1">
    <citation type="submission" date="2023-01" db="EMBL/GenBank/DDBJ databases">
        <title>Draft genome sequence of Nocardiopsis sp. LSu2-4 isolated from halophytes.</title>
        <authorList>
            <person name="Duangmal K."/>
            <person name="Chantavorakit T."/>
        </authorList>
    </citation>
    <scope>NUCLEOTIDE SEQUENCE</scope>
    <source>
        <strain evidence="6">LSu2-4</strain>
    </source>
</reference>
<dbReference type="Pfam" id="PF00355">
    <property type="entry name" value="Rieske"/>
    <property type="match status" value="1"/>
</dbReference>
<comment type="caution">
    <text evidence="6">The sequence shown here is derived from an EMBL/GenBank/DDBJ whole genome shotgun (WGS) entry which is preliminary data.</text>
</comment>
<keyword evidence="1" id="KW-0001">2Fe-2S</keyword>
<gene>
    <name evidence="6" type="ORF">O4U47_10505</name>
</gene>
<evidence type="ECO:0000256" key="2">
    <source>
        <dbReference type="ARBA" id="ARBA00022723"/>
    </source>
</evidence>
<evidence type="ECO:0000256" key="1">
    <source>
        <dbReference type="ARBA" id="ARBA00022714"/>
    </source>
</evidence>